<dbReference type="InterPro" id="IPR006528">
    <property type="entry name" value="Phage_head_morphogenesis_dom"/>
</dbReference>
<evidence type="ECO:0000259" key="1">
    <source>
        <dbReference type="Pfam" id="PF04233"/>
    </source>
</evidence>
<evidence type="ECO:0000313" key="2">
    <source>
        <dbReference type="EMBL" id="DAE26307.1"/>
    </source>
</evidence>
<dbReference type="EMBL" id="BK015814">
    <property type="protein sequence ID" value="DAE26307.1"/>
    <property type="molecule type" value="Genomic_DNA"/>
</dbReference>
<accession>A0A8S5R5B8</accession>
<dbReference type="NCBIfam" id="TIGR01641">
    <property type="entry name" value="phageSPP1_gp7"/>
    <property type="match status" value="1"/>
</dbReference>
<feature type="domain" description="Phage head morphogenesis" evidence="1">
    <location>
        <begin position="57"/>
        <end position="186"/>
    </location>
</feature>
<name>A0A8S5R5B8_9CAUD</name>
<sequence length="300" mass="33907">MNPEDIKAVFGMKPEAAVTYLKQKGIAVSWDWQDMLDDAHATAFTVAKTAKMDVLSDIYSAVVDAAEQGRTLEEFSRELAPVLQRKGWWGRQEVQNPEGETQSVQLGSPHRLKTIYLTNMQSAYMAGRYAEMMDSIDTHPYWQYVAINDNRTRDTHRMMHGRVYAADDPVWNTLYPPLDYRCRCRVKPLSRSMGENRVLPRPNLESITVDIGANPYTGEERYAQRTGIRINNTFIAPNAGFNANQGKSMLSRMAKIAVDKAQATHPDIARIALKTMMGNDRFKNALSTASLTWVLKLLKG</sequence>
<organism evidence="2">
    <name type="scientific">Myoviridae sp. ct2798</name>
    <dbReference type="NCBI Taxonomy" id="2827285"/>
    <lineage>
        <taxon>Viruses</taxon>
        <taxon>Duplodnaviria</taxon>
        <taxon>Heunggongvirae</taxon>
        <taxon>Uroviricota</taxon>
        <taxon>Caudoviricetes</taxon>
    </lineage>
</organism>
<protein>
    <submittedName>
        <fullName evidence="2">Minor capsid component</fullName>
    </submittedName>
</protein>
<proteinExistence type="predicted"/>
<reference evidence="2" key="1">
    <citation type="journal article" date="2021" name="Proc. Natl. Acad. Sci. U.S.A.">
        <title>A Catalog of Tens of Thousands of Viruses from Human Metagenomes Reveals Hidden Associations with Chronic Diseases.</title>
        <authorList>
            <person name="Tisza M.J."/>
            <person name="Buck C.B."/>
        </authorList>
    </citation>
    <scope>NUCLEOTIDE SEQUENCE</scope>
    <source>
        <strain evidence="2">Ct2798</strain>
    </source>
</reference>
<dbReference type="Pfam" id="PF04233">
    <property type="entry name" value="Phage_Mu_F"/>
    <property type="match status" value="1"/>
</dbReference>